<dbReference type="GO" id="GO:0005886">
    <property type="term" value="C:plasma membrane"/>
    <property type="evidence" value="ECO:0007669"/>
    <property type="project" value="UniProtKB-SubCell"/>
</dbReference>
<comment type="subcellular location">
    <subcellularLocation>
        <location evidence="1">Cell membrane</location>
        <topology evidence="1">Multi-pass membrane protein</topology>
    </subcellularLocation>
</comment>
<dbReference type="InterPro" id="IPR013604">
    <property type="entry name" value="7TM_chemorcpt"/>
</dbReference>
<evidence type="ECO:0000256" key="3">
    <source>
        <dbReference type="ARBA" id="ARBA00022692"/>
    </source>
</evidence>
<evidence type="ECO:0000313" key="8">
    <source>
        <dbReference type="Proteomes" id="UP000007801"/>
    </source>
</evidence>
<evidence type="ECO:0000256" key="5">
    <source>
        <dbReference type="ARBA" id="ARBA00023136"/>
    </source>
</evidence>
<dbReference type="EMBL" id="CH902617">
    <property type="protein sequence ID" value="EDV42549.1"/>
    <property type="molecule type" value="Genomic_DNA"/>
</dbReference>
<dbReference type="AlphaFoldDB" id="B3LVH9"/>
<keyword evidence="5 6" id="KW-0472">Membrane</keyword>
<keyword evidence="4 6" id="KW-1133">Transmembrane helix</keyword>
<keyword evidence="2" id="KW-1003">Cell membrane</keyword>
<evidence type="ECO:0000256" key="4">
    <source>
        <dbReference type="ARBA" id="ARBA00022989"/>
    </source>
</evidence>
<dbReference type="Pfam" id="PF08395">
    <property type="entry name" value="7tm_7"/>
    <property type="match status" value="1"/>
</dbReference>
<protein>
    <recommendedName>
        <fullName evidence="9">Gustatory receptor</fullName>
    </recommendedName>
</protein>
<keyword evidence="8" id="KW-1185">Reference proteome</keyword>
<feature type="transmembrane region" description="Helical" evidence="6">
    <location>
        <begin position="215"/>
        <end position="235"/>
    </location>
</feature>
<dbReference type="HOGENOM" id="CLU_1333175_0_0_1"/>
<dbReference type="OMA" id="HIEYSAH"/>
<dbReference type="PhylomeDB" id="B3LVH9"/>
<feature type="transmembrane region" description="Helical" evidence="6">
    <location>
        <begin position="30"/>
        <end position="53"/>
    </location>
</feature>
<dbReference type="OrthoDB" id="7862019at2759"/>
<evidence type="ECO:0000256" key="6">
    <source>
        <dbReference type="SAM" id="Phobius"/>
    </source>
</evidence>
<name>B3LVH9_DROAN</name>
<evidence type="ECO:0000256" key="1">
    <source>
        <dbReference type="ARBA" id="ARBA00004651"/>
    </source>
</evidence>
<dbReference type="GO" id="GO:0050909">
    <property type="term" value="P:sensory perception of taste"/>
    <property type="evidence" value="ECO:0007669"/>
    <property type="project" value="InterPro"/>
</dbReference>
<feature type="transmembrane region" description="Helical" evidence="6">
    <location>
        <begin position="139"/>
        <end position="159"/>
    </location>
</feature>
<evidence type="ECO:0008006" key="9">
    <source>
        <dbReference type="Google" id="ProtNLM"/>
    </source>
</evidence>
<organism evidence="7 8">
    <name type="scientific">Drosophila ananassae</name>
    <name type="common">Fruit fly</name>
    <dbReference type="NCBI Taxonomy" id="7217"/>
    <lineage>
        <taxon>Eukaryota</taxon>
        <taxon>Metazoa</taxon>
        <taxon>Ecdysozoa</taxon>
        <taxon>Arthropoda</taxon>
        <taxon>Hexapoda</taxon>
        <taxon>Insecta</taxon>
        <taxon>Pterygota</taxon>
        <taxon>Neoptera</taxon>
        <taxon>Endopterygota</taxon>
        <taxon>Diptera</taxon>
        <taxon>Brachycera</taxon>
        <taxon>Muscomorpha</taxon>
        <taxon>Ephydroidea</taxon>
        <taxon>Drosophilidae</taxon>
        <taxon>Drosophila</taxon>
        <taxon>Sophophora</taxon>
    </lineage>
</organism>
<accession>B3LVH9</accession>
<gene>
    <name evidence="7" type="primary">Dana\GF16963</name>
    <name evidence="7" type="synonym">dana_GLEANR_18229</name>
    <name evidence="7" type="ORF">GF16963</name>
</gene>
<reference evidence="7 8" key="1">
    <citation type="journal article" date="2007" name="Nature">
        <title>Evolution of genes and genomes on the Drosophila phylogeny.</title>
        <authorList>
            <consortium name="Drosophila 12 Genomes Consortium"/>
            <person name="Clark A.G."/>
            <person name="Eisen M.B."/>
            <person name="Smith D.R."/>
            <person name="Bergman C.M."/>
            <person name="Oliver B."/>
            <person name="Markow T.A."/>
            <person name="Kaufman T.C."/>
            <person name="Kellis M."/>
            <person name="Gelbart W."/>
            <person name="Iyer V.N."/>
            <person name="Pollard D.A."/>
            <person name="Sackton T.B."/>
            <person name="Larracuente A.M."/>
            <person name="Singh N.D."/>
            <person name="Abad J.P."/>
            <person name="Abt D.N."/>
            <person name="Adryan B."/>
            <person name="Aguade M."/>
            <person name="Akashi H."/>
            <person name="Anderson W.W."/>
            <person name="Aquadro C.F."/>
            <person name="Ardell D.H."/>
            <person name="Arguello R."/>
            <person name="Artieri C.G."/>
            <person name="Barbash D.A."/>
            <person name="Barker D."/>
            <person name="Barsanti P."/>
            <person name="Batterham P."/>
            <person name="Batzoglou S."/>
            <person name="Begun D."/>
            <person name="Bhutkar A."/>
            <person name="Blanco E."/>
            <person name="Bosak S.A."/>
            <person name="Bradley R.K."/>
            <person name="Brand A.D."/>
            <person name="Brent M.R."/>
            <person name="Brooks A.N."/>
            <person name="Brown R.H."/>
            <person name="Butlin R.K."/>
            <person name="Caggese C."/>
            <person name="Calvi B.R."/>
            <person name="Bernardo de Carvalho A."/>
            <person name="Caspi A."/>
            <person name="Castrezana S."/>
            <person name="Celniker S.E."/>
            <person name="Chang J.L."/>
            <person name="Chapple C."/>
            <person name="Chatterji S."/>
            <person name="Chinwalla A."/>
            <person name="Civetta A."/>
            <person name="Clifton S.W."/>
            <person name="Comeron J.M."/>
            <person name="Costello J.C."/>
            <person name="Coyne J.A."/>
            <person name="Daub J."/>
            <person name="David R.G."/>
            <person name="Delcher A.L."/>
            <person name="Delehaunty K."/>
            <person name="Do C.B."/>
            <person name="Ebling H."/>
            <person name="Edwards K."/>
            <person name="Eickbush T."/>
            <person name="Evans J.D."/>
            <person name="Filipski A."/>
            <person name="Findeiss S."/>
            <person name="Freyhult E."/>
            <person name="Fulton L."/>
            <person name="Fulton R."/>
            <person name="Garcia A.C."/>
            <person name="Gardiner A."/>
            <person name="Garfield D.A."/>
            <person name="Garvin B.E."/>
            <person name="Gibson G."/>
            <person name="Gilbert D."/>
            <person name="Gnerre S."/>
            <person name="Godfrey J."/>
            <person name="Good R."/>
            <person name="Gotea V."/>
            <person name="Gravely B."/>
            <person name="Greenberg A.J."/>
            <person name="Griffiths-Jones S."/>
            <person name="Gross S."/>
            <person name="Guigo R."/>
            <person name="Gustafson E.A."/>
            <person name="Haerty W."/>
            <person name="Hahn M.W."/>
            <person name="Halligan D.L."/>
            <person name="Halpern A.L."/>
            <person name="Halter G.M."/>
            <person name="Han M.V."/>
            <person name="Heger A."/>
            <person name="Hillier L."/>
            <person name="Hinrichs A.S."/>
            <person name="Holmes I."/>
            <person name="Hoskins R.A."/>
            <person name="Hubisz M.J."/>
            <person name="Hultmark D."/>
            <person name="Huntley M.A."/>
            <person name="Jaffe D.B."/>
            <person name="Jagadeeshan S."/>
            <person name="Jeck W.R."/>
            <person name="Johnson J."/>
            <person name="Jones C.D."/>
            <person name="Jordan W.C."/>
            <person name="Karpen G.H."/>
            <person name="Kataoka E."/>
            <person name="Keightley P.D."/>
            <person name="Kheradpour P."/>
            <person name="Kirkness E.F."/>
            <person name="Koerich L.B."/>
            <person name="Kristiansen K."/>
            <person name="Kudrna D."/>
            <person name="Kulathinal R.J."/>
            <person name="Kumar S."/>
            <person name="Kwok R."/>
            <person name="Lander E."/>
            <person name="Langley C.H."/>
            <person name="Lapoint R."/>
            <person name="Lazzaro B.P."/>
            <person name="Lee S.J."/>
            <person name="Levesque L."/>
            <person name="Li R."/>
            <person name="Lin C.F."/>
            <person name="Lin M.F."/>
            <person name="Lindblad-Toh K."/>
            <person name="Llopart A."/>
            <person name="Long M."/>
            <person name="Low L."/>
            <person name="Lozovsky E."/>
            <person name="Lu J."/>
            <person name="Luo M."/>
            <person name="Machado C.A."/>
            <person name="Makalowski W."/>
            <person name="Marzo M."/>
            <person name="Matsuda M."/>
            <person name="Matzkin L."/>
            <person name="McAllister B."/>
            <person name="McBride C.S."/>
            <person name="McKernan B."/>
            <person name="McKernan K."/>
            <person name="Mendez-Lago M."/>
            <person name="Minx P."/>
            <person name="Mollenhauer M.U."/>
            <person name="Montooth K."/>
            <person name="Mount S.M."/>
            <person name="Mu X."/>
            <person name="Myers E."/>
            <person name="Negre B."/>
            <person name="Newfeld S."/>
            <person name="Nielsen R."/>
            <person name="Noor M.A."/>
            <person name="O'Grady P."/>
            <person name="Pachter L."/>
            <person name="Papaceit M."/>
            <person name="Parisi M.J."/>
            <person name="Parisi M."/>
            <person name="Parts L."/>
            <person name="Pedersen J.S."/>
            <person name="Pesole G."/>
            <person name="Phillippy A.M."/>
            <person name="Ponting C.P."/>
            <person name="Pop M."/>
            <person name="Porcelli D."/>
            <person name="Powell J.R."/>
            <person name="Prohaska S."/>
            <person name="Pruitt K."/>
            <person name="Puig M."/>
            <person name="Quesneville H."/>
            <person name="Ram K.R."/>
            <person name="Rand D."/>
            <person name="Rasmussen M.D."/>
            <person name="Reed L.K."/>
            <person name="Reenan R."/>
            <person name="Reily A."/>
            <person name="Remington K.A."/>
            <person name="Rieger T.T."/>
            <person name="Ritchie M.G."/>
            <person name="Robin C."/>
            <person name="Rogers Y.H."/>
            <person name="Rohde C."/>
            <person name="Rozas J."/>
            <person name="Rubenfield M.J."/>
            <person name="Ruiz A."/>
            <person name="Russo S."/>
            <person name="Salzberg S.L."/>
            <person name="Sanchez-Gracia A."/>
            <person name="Saranga D.J."/>
            <person name="Sato H."/>
            <person name="Schaeffer S.W."/>
            <person name="Schatz M.C."/>
            <person name="Schlenke T."/>
            <person name="Schwartz R."/>
            <person name="Segarra C."/>
            <person name="Singh R.S."/>
            <person name="Sirot L."/>
            <person name="Sirota M."/>
            <person name="Sisneros N.B."/>
            <person name="Smith C.D."/>
            <person name="Smith T.F."/>
            <person name="Spieth J."/>
            <person name="Stage D.E."/>
            <person name="Stark A."/>
            <person name="Stephan W."/>
            <person name="Strausberg R.L."/>
            <person name="Strempel S."/>
            <person name="Sturgill D."/>
            <person name="Sutton G."/>
            <person name="Sutton G.G."/>
            <person name="Tao W."/>
            <person name="Teichmann S."/>
            <person name="Tobari Y.N."/>
            <person name="Tomimura Y."/>
            <person name="Tsolas J.M."/>
            <person name="Valente V.L."/>
            <person name="Venter E."/>
            <person name="Venter J.C."/>
            <person name="Vicario S."/>
            <person name="Vieira F.G."/>
            <person name="Vilella A.J."/>
            <person name="Villasante A."/>
            <person name="Walenz B."/>
            <person name="Wang J."/>
            <person name="Wasserman M."/>
            <person name="Watts T."/>
            <person name="Wilson D."/>
            <person name="Wilson R.K."/>
            <person name="Wing R.A."/>
            <person name="Wolfner M.F."/>
            <person name="Wong A."/>
            <person name="Wong G.K."/>
            <person name="Wu C.I."/>
            <person name="Wu G."/>
            <person name="Yamamoto D."/>
            <person name="Yang H.P."/>
            <person name="Yang S.P."/>
            <person name="Yorke J.A."/>
            <person name="Yoshida K."/>
            <person name="Zdobnov E."/>
            <person name="Zhang P."/>
            <person name="Zhang Y."/>
            <person name="Zimin A.V."/>
            <person name="Baldwin J."/>
            <person name="Abdouelleil A."/>
            <person name="Abdulkadir J."/>
            <person name="Abebe A."/>
            <person name="Abera B."/>
            <person name="Abreu J."/>
            <person name="Acer S.C."/>
            <person name="Aftuck L."/>
            <person name="Alexander A."/>
            <person name="An P."/>
            <person name="Anderson E."/>
            <person name="Anderson S."/>
            <person name="Arachi H."/>
            <person name="Azer M."/>
            <person name="Bachantsang P."/>
            <person name="Barry A."/>
            <person name="Bayul T."/>
            <person name="Berlin A."/>
            <person name="Bessette D."/>
            <person name="Bloom T."/>
            <person name="Blye J."/>
            <person name="Boguslavskiy L."/>
            <person name="Bonnet C."/>
            <person name="Boukhgalter B."/>
            <person name="Bourzgui I."/>
            <person name="Brown A."/>
            <person name="Cahill P."/>
            <person name="Channer S."/>
            <person name="Cheshatsang Y."/>
            <person name="Chuda L."/>
            <person name="Citroen M."/>
            <person name="Collymore A."/>
            <person name="Cooke P."/>
            <person name="Costello M."/>
            <person name="D'Aco K."/>
            <person name="Daza R."/>
            <person name="De Haan G."/>
            <person name="DeGray S."/>
            <person name="DeMaso C."/>
            <person name="Dhargay N."/>
            <person name="Dooley K."/>
            <person name="Dooley E."/>
            <person name="Doricent M."/>
            <person name="Dorje P."/>
            <person name="Dorjee K."/>
            <person name="Dupes A."/>
            <person name="Elong R."/>
            <person name="Falk J."/>
            <person name="Farina A."/>
            <person name="Faro S."/>
            <person name="Ferguson D."/>
            <person name="Fisher S."/>
            <person name="Foley C.D."/>
            <person name="Franke A."/>
            <person name="Friedrich D."/>
            <person name="Gadbois L."/>
            <person name="Gearin G."/>
            <person name="Gearin C.R."/>
            <person name="Giannoukos G."/>
            <person name="Goode T."/>
            <person name="Graham J."/>
            <person name="Grandbois E."/>
            <person name="Grewal S."/>
            <person name="Gyaltsen K."/>
            <person name="Hafez N."/>
            <person name="Hagos B."/>
            <person name="Hall J."/>
            <person name="Henson C."/>
            <person name="Hollinger A."/>
            <person name="Honan T."/>
            <person name="Huard M.D."/>
            <person name="Hughes L."/>
            <person name="Hurhula B."/>
            <person name="Husby M.E."/>
            <person name="Kamat A."/>
            <person name="Kanga B."/>
            <person name="Kashin S."/>
            <person name="Khazanovich D."/>
            <person name="Kisner P."/>
            <person name="Lance K."/>
            <person name="Lara M."/>
            <person name="Lee W."/>
            <person name="Lennon N."/>
            <person name="Letendre F."/>
            <person name="LeVine R."/>
            <person name="Lipovsky A."/>
            <person name="Liu X."/>
            <person name="Liu J."/>
            <person name="Liu S."/>
            <person name="Lokyitsang T."/>
            <person name="Lokyitsang Y."/>
            <person name="Lubonja R."/>
            <person name="Lui A."/>
            <person name="MacDonald P."/>
            <person name="Magnisalis V."/>
            <person name="Maru K."/>
            <person name="Matthews C."/>
            <person name="McCusker W."/>
            <person name="McDonough S."/>
            <person name="Mehta T."/>
            <person name="Meldrim J."/>
            <person name="Meneus L."/>
            <person name="Mihai O."/>
            <person name="Mihalev A."/>
            <person name="Mihova T."/>
            <person name="Mittelman R."/>
            <person name="Mlenga V."/>
            <person name="Montmayeur A."/>
            <person name="Mulrain L."/>
            <person name="Navidi A."/>
            <person name="Naylor J."/>
            <person name="Negash T."/>
            <person name="Nguyen T."/>
            <person name="Nguyen N."/>
            <person name="Nicol R."/>
            <person name="Norbu C."/>
            <person name="Norbu N."/>
            <person name="Novod N."/>
            <person name="O'Neill B."/>
            <person name="Osman S."/>
            <person name="Markiewicz E."/>
            <person name="Oyono O.L."/>
            <person name="Patti C."/>
            <person name="Phunkhang P."/>
            <person name="Pierre F."/>
            <person name="Priest M."/>
            <person name="Raghuraman S."/>
            <person name="Rege F."/>
            <person name="Reyes R."/>
            <person name="Rise C."/>
            <person name="Rogov P."/>
            <person name="Ross K."/>
            <person name="Ryan E."/>
            <person name="Settipalli S."/>
            <person name="Shea T."/>
            <person name="Sherpa N."/>
            <person name="Shi L."/>
            <person name="Shih D."/>
            <person name="Sparrow T."/>
            <person name="Spaulding J."/>
            <person name="Stalker J."/>
            <person name="Stange-Thomann N."/>
            <person name="Stavropoulos S."/>
            <person name="Stone C."/>
            <person name="Strader C."/>
            <person name="Tesfaye S."/>
            <person name="Thomson T."/>
            <person name="Thoulutsang Y."/>
            <person name="Thoulutsang D."/>
            <person name="Topham K."/>
            <person name="Topping I."/>
            <person name="Tsamla T."/>
            <person name="Vassiliev H."/>
            <person name="Vo A."/>
            <person name="Wangchuk T."/>
            <person name="Wangdi T."/>
            <person name="Weiand M."/>
            <person name="Wilkinson J."/>
            <person name="Wilson A."/>
            <person name="Yadav S."/>
            <person name="Young G."/>
            <person name="Yu Q."/>
            <person name="Zembek L."/>
            <person name="Zhong D."/>
            <person name="Zimmer A."/>
            <person name="Zwirko Z."/>
            <person name="Jaffe D.B."/>
            <person name="Alvarez P."/>
            <person name="Brockman W."/>
            <person name="Butler J."/>
            <person name="Chin C."/>
            <person name="Gnerre S."/>
            <person name="Grabherr M."/>
            <person name="Kleber M."/>
            <person name="Mauceli E."/>
            <person name="MacCallum I."/>
        </authorList>
    </citation>
    <scope>NUCLEOTIDE SEQUENCE [LARGE SCALE GENOMIC DNA]</scope>
    <source>
        <strain evidence="8">Tucson 14024-0371.13</strain>
    </source>
</reference>
<dbReference type="InParanoid" id="B3LVH9"/>
<evidence type="ECO:0000313" key="7">
    <source>
        <dbReference type="EMBL" id="EDV42549.1"/>
    </source>
</evidence>
<dbReference type="STRING" id="7217.B3LVH9"/>
<sequence>MPHELLYILTLRPSTKLNFEDVWKVYSNGYITVGTNVFLHINFLVYLSFGFLYSELNKYIANNLMPQLHDHGLQSDPRQMRKLRRKLEKSFNLYRDIFTVNTVYLRLFQLPLALGLVQKIMLAGAVAYVLVIERKFHSFWLIVIIFKHIYDLLLLTYTVQRAVTESSIIRSLNFETFEVSSLKEFRILLDTFYTYLNINKFRVCILGLFDVSNRLFVLGLSAIISWLVFVTQYGLRLGHSWKN</sequence>
<dbReference type="Proteomes" id="UP000007801">
    <property type="component" value="Unassembled WGS sequence"/>
</dbReference>
<proteinExistence type="predicted"/>
<evidence type="ECO:0000256" key="2">
    <source>
        <dbReference type="ARBA" id="ARBA00022475"/>
    </source>
</evidence>
<feature type="transmembrane region" description="Helical" evidence="6">
    <location>
        <begin position="113"/>
        <end position="132"/>
    </location>
</feature>
<keyword evidence="3 6" id="KW-0812">Transmembrane</keyword>